<accession>A0AAD8U703</accession>
<feature type="transmembrane region" description="Helical" evidence="1">
    <location>
        <begin position="29"/>
        <end position="51"/>
    </location>
</feature>
<evidence type="ECO:0000313" key="2">
    <source>
        <dbReference type="EMBL" id="KAK1699053.1"/>
    </source>
</evidence>
<keyword evidence="1" id="KW-0472">Membrane</keyword>
<protein>
    <submittedName>
        <fullName evidence="2">Uncharacterized protein</fullName>
    </submittedName>
</protein>
<dbReference type="AlphaFoldDB" id="A0AAD8U703"/>
<organism evidence="2 3">
    <name type="scientific">Lolium multiflorum</name>
    <name type="common">Italian ryegrass</name>
    <name type="synonym">Lolium perenne subsp. multiflorum</name>
    <dbReference type="NCBI Taxonomy" id="4521"/>
    <lineage>
        <taxon>Eukaryota</taxon>
        <taxon>Viridiplantae</taxon>
        <taxon>Streptophyta</taxon>
        <taxon>Embryophyta</taxon>
        <taxon>Tracheophyta</taxon>
        <taxon>Spermatophyta</taxon>
        <taxon>Magnoliopsida</taxon>
        <taxon>Liliopsida</taxon>
        <taxon>Poales</taxon>
        <taxon>Poaceae</taxon>
        <taxon>BOP clade</taxon>
        <taxon>Pooideae</taxon>
        <taxon>Poodae</taxon>
        <taxon>Poeae</taxon>
        <taxon>Poeae Chloroplast Group 2 (Poeae type)</taxon>
        <taxon>Loliodinae</taxon>
        <taxon>Loliinae</taxon>
        <taxon>Lolium</taxon>
    </lineage>
</organism>
<keyword evidence="3" id="KW-1185">Reference proteome</keyword>
<gene>
    <name evidence="2" type="ORF">QYE76_015750</name>
</gene>
<name>A0AAD8U703_LOLMU</name>
<keyword evidence="1" id="KW-1133">Transmembrane helix</keyword>
<dbReference type="Proteomes" id="UP001231189">
    <property type="component" value="Unassembled WGS sequence"/>
</dbReference>
<sequence>MSRPCWYAQRLMGPEEHARRQHQQRGEHVVIGFYFTNALLAAGHVFTVLTIRDEGSDEMKKPPFTPFSVR</sequence>
<reference evidence="2" key="1">
    <citation type="submission" date="2023-07" db="EMBL/GenBank/DDBJ databases">
        <title>A chromosome-level genome assembly of Lolium multiflorum.</title>
        <authorList>
            <person name="Chen Y."/>
            <person name="Copetti D."/>
            <person name="Kolliker R."/>
            <person name="Studer B."/>
        </authorList>
    </citation>
    <scope>NUCLEOTIDE SEQUENCE</scope>
    <source>
        <strain evidence="2">02402/16</strain>
        <tissue evidence="2">Leaf</tissue>
    </source>
</reference>
<evidence type="ECO:0000313" key="3">
    <source>
        <dbReference type="Proteomes" id="UP001231189"/>
    </source>
</evidence>
<evidence type="ECO:0000256" key="1">
    <source>
        <dbReference type="SAM" id="Phobius"/>
    </source>
</evidence>
<proteinExistence type="predicted"/>
<dbReference type="EMBL" id="JAUUTY010000001">
    <property type="protein sequence ID" value="KAK1699053.1"/>
    <property type="molecule type" value="Genomic_DNA"/>
</dbReference>
<keyword evidence="1" id="KW-0812">Transmembrane</keyword>
<comment type="caution">
    <text evidence="2">The sequence shown here is derived from an EMBL/GenBank/DDBJ whole genome shotgun (WGS) entry which is preliminary data.</text>
</comment>